<organism evidence="1 2">
    <name type="scientific">Castor canadensis</name>
    <name type="common">American beaver</name>
    <dbReference type="NCBI Taxonomy" id="51338"/>
    <lineage>
        <taxon>Eukaryota</taxon>
        <taxon>Metazoa</taxon>
        <taxon>Chordata</taxon>
        <taxon>Craniata</taxon>
        <taxon>Vertebrata</taxon>
        <taxon>Euteleostomi</taxon>
        <taxon>Mammalia</taxon>
        <taxon>Eutheria</taxon>
        <taxon>Euarchontoglires</taxon>
        <taxon>Glires</taxon>
        <taxon>Rodentia</taxon>
        <taxon>Castorimorpha</taxon>
        <taxon>Castoridae</taxon>
        <taxon>Castor</taxon>
    </lineage>
</organism>
<reference evidence="2" key="1">
    <citation type="submission" date="2025-08" db="UniProtKB">
        <authorList>
            <consortium name="RefSeq"/>
        </authorList>
    </citation>
    <scope>IDENTIFICATION</scope>
</reference>
<accession>A0AC58LIE3</accession>
<sequence>MLRPRLPLLGNHLTHARSLLLGNRQGRARPTKPALVLLCCMGTWLSIHTSPIGTVLPCDVRQILKNLESESENVFKDYKKEEPKLQNSTMEKCLLPCFTPGQQASENISIIRAHFEKVYEFRNNQTDIGTIIKRLDDLRYHNTSKPDISVPRSDMFQRKCFIMTVLREFSECMKTTYKAYKERLVAEGRNCPVIM</sequence>
<dbReference type="Proteomes" id="UP001732720">
    <property type="component" value="Chromosome 18"/>
</dbReference>
<protein>
    <submittedName>
        <fullName evidence="2">Interleukin-31</fullName>
    </submittedName>
</protein>
<dbReference type="RefSeq" id="XP_073916929.1">
    <property type="nucleotide sequence ID" value="XM_074060828.1"/>
</dbReference>
<name>A0AC58LIE3_CASCN</name>
<evidence type="ECO:0000313" key="1">
    <source>
        <dbReference type="Proteomes" id="UP001732720"/>
    </source>
</evidence>
<proteinExistence type="predicted"/>
<keyword evidence="1" id="KW-1185">Reference proteome</keyword>
<evidence type="ECO:0000313" key="2">
    <source>
        <dbReference type="RefSeq" id="XP_073916929.1"/>
    </source>
</evidence>
<gene>
    <name evidence="2" type="primary">Il31</name>
</gene>